<evidence type="ECO:0000313" key="2">
    <source>
        <dbReference type="WBParaSite" id="Csp11.Scaffold535.g3276.t1"/>
    </source>
</evidence>
<dbReference type="eggNOG" id="ENOG502TK90">
    <property type="taxonomic scope" value="Eukaryota"/>
</dbReference>
<dbReference type="WBParaSite" id="Csp11.Scaffold535.g3276.t1">
    <property type="protein sequence ID" value="Csp11.Scaffold535.g3276.t1"/>
    <property type="gene ID" value="Csp11.Scaffold535.g3276"/>
</dbReference>
<evidence type="ECO:0000313" key="1">
    <source>
        <dbReference type="Proteomes" id="UP000095282"/>
    </source>
</evidence>
<reference evidence="2" key="1">
    <citation type="submission" date="2016-11" db="UniProtKB">
        <authorList>
            <consortium name="WormBaseParasite"/>
        </authorList>
    </citation>
    <scope>IDENTIFICATION</scope>
</reference>
<proteinExistence type="predicted"/>
<dbReference type="AlphaFoldDB" id="A0A1I7T7W4"/>
<accession>A0A1I7T7W4</accession>
<sequence length="93" mass="10570">MAEQYHLLRPKCDRILLLHDNARRQTALKTWHQLTIICSILSKTTFVEKCSTAEATSISTWMTSPAANPRSCTREASSSCPRVVDHNGEYIDY</sequence>
<keyword evidence="1" id="KW-1185">Reference proteome</keyword>
<name>A0A1I7T7W4_9PELO</name>
<dbReference type="Proteomes" id="UP000095282">
    <property type="component" value="Unplaced"/>
</dbReference>
<organism evidence="1 2">
    <name type="scientific">Caenorhabditis tropicalis</name>
    <dbReference type="NCBI Taxonomy" id="1561998"/>
    <lineage>
        <taxon>Eukaryota</taxon>
        <taxon>Metazoa</taxon>
        <taxon>Ecdysozoa</taxon>
        <taxon>Nematoda</taxon>
        <taxon>Chromadorea</taxon>
        <taxon>Rhabditida</taxon>
        <taxon>Rhabditina</taxon>
        <taxon>Rhabditomorpha</taxon>
        <taxon>Rhabditoidea</taxon>
        <taxon>Rhabditidae</taxon>
        <taxon>Peloderinae</taxon>
        <taxon>Caenorhabditis</taxon>
    </lineage>
</organism>
<protein>
    <submittedName>
        <fullName evidence="2">Uncharacterized protein</fullName>
    </submittedName>
</protein>